<dbReference type="AlphaFoldDB" id="S2EQH7"/>
<accession>S2EQH7</accession>
<dbReference type="EMBL" id="AHJG01000015">
    <property type="protein sequence ID" value="EPA06692.1"/>
    <property type="molecule type" value="Genomic_DNA"/>
</dbReference>
<dbReference type="Proteomes" id="UP000014065">
    <property type="component" value="Unassembled WGS sequence"/>
</dbReference>
<comment type="caution">
    <text evidence="1">The sequence shown here is derived from an EMBL/GenBank/DDBJ whole genome shotgun (WGS) entry which is preliminary data.</text>
</comment>
<protein>
    <submittedName>
        <fullName evidence="1">Uncharacterized protein</fullName>
    </submittedName>
</protein>
<organism evidence="1 2">
    <name type="scientific">Candidatus Nitrosarchaeum limnium BG20</name>
    <dbReference type="NCBI Taxonomy" id="859192"/>
    <lineage>
        <taxon>Archaea</taxon>
        <taxon>Nitrososphaerota</taxon>
        <taxon>Nitrososphaeria</taxon>
        <taxon>Nitrosopumilales</taxon>
        <taxon>Nitrosopumilaceae</taxon>
        <taxon>Nitrosarchaeum</taxon>
    </lineage>
</organism>
<sequence>MTKKLLYIVLLTAMISISISSSQSYGETNTSFTKIDSNDINNNPITKNILKNIEIARKEYATMIQKEKEKDEHQKFIDSQRKAAQASLEEELSRMNTTYEEFTPRNAFAKYVSGVNSTYQGIYWDQFEYLNSKVTLAKEAKNTVLDNGGTYFEAMKEYTTYATMPKIEMLNVIKDLNIKHSFTDKNTQSYFDANGKLPRFEDDLNSPCYGCEASISKIKANNKQITPISIEKTKPITQSEQITSLKNKLSALQKDFVNSKDIIKQKITAYEMNSVVKQIQEFKDS</sequence>
<proteinExistence type="predicted"/>
<reference evidence="1 2" key="1">
    <citation type="journal article" date="2012" name="J. Bacteriol.">
        <title>Genome Sequence of "Candidatus Nitrosoarchaeum limnia" BG20, a Low-Salinity Ammonia-Oxidizing Archaeon from the San Francisco Bay Estuary.</title>
        <authorList>
            <person name="Mosier A.C."/>
            <person name="Allen E.E."/>
            <person name="Kim M."/>
            <person name="Ferriera S."/>
            <person name="Francis C.A."/>
        </authorList>
    </citation>
    <scope>NUCLEOTIDE SEQUENCE [LARGE SCALE GENOMIC DNA]</scope>
    <source>
        <strain evidence="1 2">BG20</strain>
    </source>
</reference>
<evidence type="ECO:0000313" key="1">
    <source>
        <dbReference type="EMBL" id="EPA06692.1"/>
    </source>
</evidence>
<keyword evidence="2" id="KW-1185">Reference proteome</keyword>
<evidence type="ECO:0000313" key="2">
    <source>
        <dbReference type="Proteomes" id="UP000014065"/>
    </source>
</evidence>
<dbReference type="RefSeq" id="WP_010189677.1">
    <property type="nucleotide sequence ID" value="NZ_AHJG01000015.1"/>
</dbReference>
<gene>
    <name evidence="1" type="ORF">BG20_I1519</name>
</gene>
<name>S2EQH7_9ARCH</name>
<dbReference type="OrthoDB" id="2637at2157"/>